<dbReference type="AlphaFoldDB" id="V9HKH9"/>
<protein>
    <recommendedName>
        <fullName evidence="3">SHOCT domain-containing protein</fullName>
    </recommendedName>
</protein>
<organism evidence="1 2">
    <name type="scientific">Simonsiella muelleri ATCC 29453</name>
    <dbReference type="NCBI Taxonomy" id="641147"/>
    <lineage>
        <taxon>Bacteria</taxon>
        <taxon>Pseudomonadati</taxon>
        <taxon>Pseudomonadota</taxon>
        <taxon>Betaproteobacteria</taxon>
        <taxon>Neisseriales</taxon>
        <taxon>Neisseriaceae</taxon>
        <taxon>Simonsiella</taxon>
    </lineage>
</organism>
<accession>V9HKH9</accession>
<dbReference type="EMBL" id="ADCY02000035">
    <property type="protein sequence ID" value="EFG30456.2"/>
    <property type="molecule type" value="Genomic_DNA"/>
</dbReference>
<evidence type="ECO:0000313" key="2">
    <source>
        <dbReference type="Proteomes" id="UP000017813"/>
    </source>
</evidence>
<reference evidence="1 2" key="1">
    <citation type="submission" date="2010-03" db="EMBL/GenBank/DDBJ databases">
        <authorList>
            <consortium name="The Broad Institute Genome Sequencing Platform"/>
            <person name="Ward D."/>
            <person name="Earl A."/>
            <person name="Feldgarden M."/>
            <person name="Gevers D."/>
            <person name="Young S."/>
            <person name="Zeng Q."/>
            <person name="Koehrsen M."/>
            <person name="Alvarado L."/>
            <person name="Berlin A.M."/>
            <person name="Borenstein D."/>
            <person name="Chapman S.B."/>
            <person name="Chen Z."/>
            <person name="Engels R."/>
            <person name="Freedman E."/>
            <person name="Gellesch M."/>
            <person name="Goldberg J."/>
            <person name="Griggs A."/>
            <person name="Gujja S."/>
            <person name="Heilman E.R."/>
            <person name="Heiman D.I."/>
            <person name="Hepburn T.A."/>
            <person name="Howarth C."/>
            <person name="Jen D."/>
            <person name="Larson L."/>
            <person name="Mehta T."/>
            <person name="Park D."/>
            <person name="Pearson M."/>
            <person name="Richards J."/>
            <person name="Roberts A."/>
            <person name="Saif S."/>
            <person name="Shea T.D."/>
            <person name="Shenoy N."/>
            <person name="Sisk P."/>
            <person name="Stolte C."/>
            <person name="Sykes S.N."/>
            <person name="Walk T."/>
            <person name="White J."/>
            <person name="Yandava C."/>
            <person name="Izard J."/>
            <person name="Baranova O.V."/>
            <person name="Blanton J.M."/>
            <person name="Tanner A.C."/>
            <person name="Dewhirst F."/>
            <person name="Haas B."/>
            <person name="Nusbaum C."/>
            <person name="Birren B."/>
        </authorList>
    </citation>
    <scope>NUCLEOTIDE SEQUENCE [LARGE SCALE GENOMIC DNA]</scope>
    <source>
        <strain evidence="1 2">ATCC 29453</strain>
    </source>
</reference>
<evidence type="ECO:0008006" key="3">
    <source>
        <dbReference type="Google" id="ProtNLM"/>
    </source>
</evidence>
<evidence type="ECO:0000313" key="1">
    <source>
        <dbReference type="EMBL" id="EFG30456.2"/>
    </source>
</evidence>
<dbReference type="STRING" id="641147.HMPREF9021_01743"/>
<gene>
    <name evidence="1" type="ORF">HMPREF9021_01743</name>
</gene>
<keyword evidence="2" id="KW-1185">Reference proteome</keyword>
<name>V9HKH9_9NEIS</name>
<sequence>MSSRENVLAEQKLVDLLNIGVISQDEYQLFLSRLKIK</sequence>
<dbReference type="Proteomes" id="UP000017813">
    <property type="component" value="Unassembled WGS sequence"/>
</dbReference>
<dbReference type="HOGENOM" id="CLU_3348668_0_0_4"/>
<reference evidence="1 2" key="2">
    <citation type="submission" date="2011-10" db="EMBL/GenBank/DDBJ databases">
        <title>The Genome Sequence of Simonsiella muelleri ATCC 29453.</title>
        <authorList>
            <consortium name="The Broad Institute Genome Sequencing Platform"/>
            <consortium name="The Broad Institute Genome Sequencing Center for Infectious Disease"/>
            <person name="Earl A."/>
            <person name="Ward D."/>
            <person name="Feldgarden M."/>
            <person name="Gevers D."/>
            <person name="Izard J."/>
            <person name="Baranova O.V."/>
            <person name="Blanton J.M."/>
            <person name="Tanner A.C."/>
            <person name="Dewhirst F."/>
            <person name="Young S.K."/>
            <person name="Zeng Q."/>
            <person name="Gargeya S."/>
            <person name="Fitzgerald M."/>
            <person name="Haas B."/>
            <person name="Abouelleil A."/>
            <person name="Alvarado L."/>
            <person name="Arachchi H.M."/>
            <person name="Berlin A."/>
            <person name="Brown A."/>
            <person name="Chapman S.B."/>
            <person name="Chen Z."/>
            <person name="Dunbar C."/>
            <person name="Freedman E."/>
            <person name="Gearin G."/>
            <person name="Goldberg J."/>
            <person name="Griggs A."/>
            <person name="Gujja S."/>
            <person name="Heiman D."/>
            <person name="Howarth C."/>
            <person name="Larson L."/>
            <person name="Lui A."/>
            <person name="MacDonald P.J.P."/>
            <person name="Montmayeur A."/>
            <person name="Murphy C."/>
            <person name="Neiman D."/>
            <person name="Pearson M."/>
            <person name="Priest M."/>
            <person name="Roberts A."/>
            <person name="Saif S."/>
            <person name="Shea T."/>
            <person name="Shenoy N."/>
            <person name="Sisk P."/>
            <person name="Stolte C."/>
            <person name="Sykes S."/>
            <person name="Wortman J."/>
            <person name="Nusbaum C."/>
            <person name="Birren B."/>
        </authorList>
    </citation>
    <scope>NUCLEOTIDE SEQUENCE [LARGE SCALE GENOMIC DNA]</scope>
    <source>
        <strain evidence="1 2">ATCC 29453</strain>
    </source>
</reference>
<proteinExistence type="predicted"/>
<comment type="caution">
    <text evidence="1">The sequence shown here is derived from an EMBL/GenBank/DDBJ whole genome shotgun (WGS) entry which is preliminary data.</text>
</comment>